<accession>A0A0B2WMB9</accession>
<evidence type="ECO:0000256" key="2">
    <source>
        <dbReference type="SAM" id="Phobius"/>
    </source>
</evidence>
<feature type="transmembrane region" description="Helical" evidence="2">
    <location>
        <begin position="27"/>
        <end position="46"/>
    </location>
</feature>
<evidence type="ECO:0000256" key="1">
    <source>
        <dbReference type="SAM" id="MobiDB-lite"/>
    </source>
</evidence>
<evidence type="ECO:0000313" key="3">
    <source>
        <dbReference type="EMBL" id="KHN95098.1"/>
    </source>
</evidence>
<comment type="caution">
    <text evidence="3">The sequence shown here is derived from an EMBL/GenBank/DDBJ whole genome shotgun (WGS) entry which is preliminary data.</text>
</comment>
<protein>
    <submittedName>
        <fullName evidence="3">Uncharacterized protein</fullName>
    </submittedName>
</protein>
<dbReference type="EMBL" id="AZHE01000026">
    <property type="protein sequence ID" value="KHN95098.1"/>
    <property type="molecule type" value="Genomic_DNA"/>
</dbReference>
<dbReference type="OrthoDB" id="5236168at2759"/>
<keyword evidence="2" id="KW-1133">Transmembrane helix</keyword>
<reference evidence="3 4" key="1">
    <citation type="journal article" date="2014" name="Proc. Natl. Acad. Sci. U.S.A.">
        <title>Trajectory and genomic determinants of fungal-pathogen speciation and host adaptation.</title>
        <authorList>
            <person name="Hu X."/>
            <person name="Xiao G."/>
            <person name="Zheng P."/>
            <person name="Shang Y."/>
            <person name="Su Y."/>
            <person name="Zhang X."/>
            <person name="Liu X."/>
            <person name="Zhan S."/>
            <person name="St Leger R.J."/>
            <person name="Wang C."/>
        </authorList>
    </citation>
    <scope>NUCLEOTIDE SEQUENCE [LARGE SCALE GENOMIC DNA]</scope>
    <source>
        <strain evidence="3 4">ARSEF 1941</strain>
    </source>
</reference>
<sequence length="279" mass="30590">MPTTSTSILSRSAGCIRWECLTIAQRLGVALGAVVLFLVVSLVYMYSLGRACVANKERKSHGITKQGNTCGWSHGLPVSVSAQMSTAQNQLIAWQAVASHQLPNFTFPPPPVFYHGMPLVPSTYQQYPSQYSARYQQTNMAGGSAPPTRQPCRQTRHSCTAVRTRAESPEWLRRLNQTLPASTGKASTIQTDSGPESPVSVHHRQSASRRDTIDPSQCSRKKSQTKRERRRRGEEKTQDHGFEDPEAASIRSNAATVYSDDFQIIGPASSVKASQVCLG</sequence>
<organism evidence="3 4">
    <name type="scientific">Metarhizium album (strain ARSEF 1941)</name>
    <dbReference type="NCBI Taxonomy" id="1081103"/>
    <lineage>
        <taxon>Eukaryota</taxon>
        <taxon>Fungi</taxon>
        <taxon>Dikarya</taxon>
        <taxon>Ascomycota</taxon>
        <taxon>Pezizomycotina</taxon>
        <taxon>Sordariomycetes</taxon>
        <taxon>Hypocreomycetidae</taxon>
        <taxon>Hypocreales</taxon>
        <taxon>Clavicipitaceae</taxon>
        <taxon>Metarhizium</taxon>
    </lineage>
</organism>
<keyword evidence="2" id="KW-0812">Transmembrane</keyword>
<name>A0A0B2WMB9_METAS</name>
<feature type="compositionally biased region" description="Basic and acidic residues" evidence="1">
    <location>
        <begin position="231"/>
        <end position="243"/>
    </location>
</feature>
<keyword evidence="4" id="KW-1185">Reference proteome</keyword>
<dbReference type="AlphaFoldDB" id="A0A0B2WMB9"/>
<feature type="compositionally biased region" description="Basic and acidic residues" evidence="1">
    <location>
        <begin position="164"/>
        <end position="173"/>
    </location>
</feature>
<dbReference type="HOGENOM" id="CLU_085437_0_0_1"/>
<dbReference type="RefSeq" id="XP_040676164.1">
    <property type="nucleotide sequence ID" value="XM_040825781.1"/>
</dbReference>
<evidence type="ECO:0000313" key="4">
    <source>
        <dbReference type="Proteomes" id="UP000030816"/>
    </source>
</evidence>
<feature type="compositionally biased region" description="Polar residues" evidence="1">
    <location>
        <begin position="175"/>
        <end position="194"/>
    </location>
</feature>
<dbReference type="GeneID" id="63741438"/>
<keyword evidence="2" id="KW-0472">Membrane</keyword>
<feature type="region of interest" description="Disordered" evidence="1">
    <location>
        <begin position="139"/>
        <end position="248"/>
    </location>
</feature>
<proteinExistence type="predicted"/>
<feature type="compositionally biased region" description="Basic residues" evidence="1">
    <location>
        <begin position="219"/>
        <end position="230"/>
    </location>
</feature>
<dbReference type="Proteomes" id="UP000030816">
    <property type="component" value="Unassembled WGS sequence"/>
</dbReference>
<gene>
    <name evidence="3" type="ORF">MAM_06983</name>
</gene>